<feature type="transmembrane region" description="Helical" evidence="2">
    <location>
        <begin position="173"/>
        <end position="191"/>
    </location>
</feature>
<dbReference type="PANTHER" id="PTHR45638:SF1">
    <property type="entry name" value="CYCLIC NUCLEOTIDE-GATED ION CHANNEL SUBUNIT B, ISOFORM A"/>
    <property type="match status" value="1"/>
</dbReference>
<name>A0A4C2AB09_EUMVA</name>
<sequence>MNRVLSAGSLDSDGQQFLRDQVRHLVRRFTARTNKMKTRLEMPPTPSSSLSSPSSSPPPPPPLHTKRTLANHSSQSPDGRSDRISPYQSPKKKTLFVADTPSNVWLCSGFCSSSNDQKTLDPQGKLYISWLCVVSISFLYNAWVIPLRSAFPFQTPANTNMWQNPKPEREGELVFMTVAWLMGVFVFALLIGQIRDIISTATRTKNEYRQLEDETLGT</sequence>
<dbReference type="EMBL" id="BGZK01003053">
    <property type="protein sequence ID" value="GBP98031.1"/>
    <property type="molecule type" value="Genomic_DNA"/>
</dbReference>
<proteinExistence type="predicted"/>
<comment type="caution">
    <text evidence="3">The sequence shown here is derived from an EMBL/GenBank/DDBJ whole genome shotgun (WGS) entry which is preliminary data.</text>
</comment>
<protein>
    <submittedName>
        <fullName evidence="3">Cyclic nucleotide-gated cation channel beta-1</fullName>
    </submittedName>
</protein>
<dbReference type="PANTHER" id="PTHR45638">
    <property type="entry name" value="CYCLIC NUCLEOTIDE-GATED CATION CHANNEL SUBUNIT A"/>
    <property type="match status" value="1"/>
</dbReference>
<accession>A0A4C2AB09</accession>
<keyword evidence="4" id="KW-1185">Reference proteome</keyword>
<reference evidence="3 4" key="1">
    <citation type="journal article" date="2019" name="Commun. Biol.">
        <title>The bagworm genome reveals a unique fibroin gene that provides high tensile strength.</title>
        <authorList>
            <person name="Kono N."/>
            <person name="Nakamura H."/>
            <person name="Ohtoshi R."/>
            <person name="Tomita M."/>
            <person name="Numata K."/>
            <person name="Arakawa K."/>
        </authorList>
    </citation>
    <scope>NUCLEOTIDE SEQUENCE [LARGE SCALE GENOMIC DNA]</scope>
</reference>
<keyword evidence="2" id="KW-0812">Transmembrane</keyword>
<feature type="transmembrane region" description="Helical" evidence="2">
    <location>
        <begin position="126"/>
        <end position="145"/>
    </location>
</feature>
<keyword evidence="2" id="KW-1133">Transmembrane helix</keyword>
<gene>
    <name evidence="3" type="primary">CNGB1</name>
    <name evidence="3" type="ORF">EVAR_71490_1</name>
</gene>
<feature type="region of interest" description="Disordered" evidence="1">
    <location>
        <begin position="31"/>
        <end position="88"/>
    </location>
</feature>
<dbReference type="GO" id="GO:0005222">
    <property type="term" value="F:intracellularly cAMP-activated cation channel activity"/>
    <property type="evidence" value="ECO:0007669"/>
    <property type="project" value="TreeGrafter"/>
</dbReference>
<keyword evidence="2" id="KW-0472">Membrane</keyword>
<evidence type="ECO:0000256" key="2">
    <source>
        <dbReference type="SAM" id="Phobius"/>
    </source>
</evidence>
<evidence type="ECO:0000256" key="1">
    <source>
        <dbReference type="SAM" id="MobiDB-lite"/>
    </source>
</evidence>
<dbReference type="InterPro" id="IPR050866">
    <property type="entry name" value="CNG_cation_channel"/>
</dbReference>
<dbReference type="STRING" id="151549.A0A4C2AB09"/>
<dbReference type="GO" id="GO:0005223">
    <property type="term" value="F:intracellularly cGMP-activated cation channel activity"/>
    <property type="evidence" value="ECO:0007669"/>
    <property type="project" value="TreeGrafter"/>
</dbReference>
<dbReference type="GO" id="GO:0017071">
    <property type="term" value="C:intracellular cyclic nucleotide activated cation channel complex"/>
    <property type="evidence" value="ECO:0007669"/>
    <property type="project" value="TreeGrafter"/>
</dbReference>
<dbReference type="OrthoDB" id="6773511at2759"/>
<evidence type="ECO:0000313" key="3">
    <source>
        <dbReference type="EMBL" id="GBP98031.1"/>
    </source>
</evidence>
<dbReference type="GO" id="GO:0044877">
    <property type="term" value="F:protein-containing complex binding"/>
    <property type="evidence" value="ECO:0007669"/>
    <property type="project" value="TreeGrafter"/>
</dbReference>
<dbReference type="Proteomes" id="UP000299102">
    <property type="component" value="Unassembled WGS sequence"/>
</dbReference>
<dbReference type="GO" id="GO:0005886">
    <property type="term" value="C:plasma membrane"/>
    <property type="evidence" value="ECO:0007669"/>
    <property type="project" value="TreeGrafter"/>
</dbReference>
<organism evidence="3 4">
    <name type="scientific">Eumeta variegata</name>
    <name type="common">Bagworm moth</name>
    <name type="synonym">Eumeta japonica</name>
    <dbReference type="NCBI Taxonomy" id="151549"/>
    <lineage>
        <taxon>Eukaryota</taxon>
        <taxon>Metazoa</taxon>
        <taxon>Ecdysozoa</taxon>
        <taxon>Arthropoda</taxon>
        <taxon>Hexapoda</taxon>
        <taxon>Insecta</taxon>
        <taxon>Pterygota</taxon>
        <taxon>Neoptera</taxon>
        <taxon>Endopterygota</taxon>
        <taxon>Lepidoptera</taxon>
        <taxon>Glossata</taxon>
        <taxon>Ditrysia</taxon>
        <taxon>Tineoidea</taxon>
        <taxon>Psychidae</taxon>
        <taxon>Oiketicinae</taxon>
        <taxon>Eumeta</taxon>
    </lineage>
</organism>
<evidence type="ECO:0000313" key="4">
    <source>
        <dbReference type="Proteomes" id="UP000299102"/>
    </source>
</evidence>
<dbReference type="GO" id="GO:0030553">
    <property type="term" value="F:cGMP binding"/>
    <property type="evidence" value="ECO:0007669"/>
    <property type="project" value="TreeGrafter"/>
</dbReference>
<dbReference type="AlphaFoldDB" id="A0A4C2AB09"/>